<dbReference type="Proteomes" id="UP001303115">
    <property type="component" value="Unassembled WGS sequence"/>
</dbReference>
<sequence length="257" mass="27980">MQTQPPKYVSPPGTWKTKLGLRASSIVFVIILAGLGGSLAANPRLSSTAWMMVALAPAVIVTFIWDIAEAICILKRSGNRGIHPGAIVGVDLLAWLGWAILDLFLASYGLLRARYLIDDYSGYDSYRYRYDPSKVTAEDAALEKDVQARGRAMVAFAIMTTLIHFALFVIGCYETNIRNRMPRTVYVMQPIYGPAPVQIPGAYQQLGSLPAQSMPGQPMQGQPLPNQMFMQPPPGPFPVQPAPTLAANPKAGAERFA</sequence>
<evidence type="ECO:0008006" key="5">
    <source>
        <dbReference type="Google" id="ProtNLM"/>
    </source>
</evidence>
<proteinExistence type="predicted"/>
<keyword evidence="2" id="KW-0812">Transmembrane</keyword>
<reference evidence="4" key="1">
    <citation type="journal article" date="2023" name="Mol. Phylogenet. Evol.">
        <title>Genome-scale phylogeny and comparative genomics of the fungal order Sordariales.</title>
        <authorList>
            <person name="Hensen N."/>
            <person name="Bonometti L."/>
            <person name="Westerberg I."/>
            <person name="Brannstrom I.O."/>
            <person name="Guillou S."/>
            <person name="Cros-Aarteil S."/>
            <person name="Calhoun S."/>
            <person name="Haridas S."/>
            <person name="Kuo A."/>
            <person name="Mondo S."/>
            <person name="Pangilinan J."/>
            <person name="Riley R."/>
            <person name="LaButti K."/>
            <person name="Andreopoulos B."/>
            <person name="Lipzen A."/>
            <person name="Chen C."/>
            <person name="Yan M."/>
            <person name="Daum C."/>
            <person name="Ng V."/>
            <person name="Clum A."/>
            <person name="Steindorff A."/>
            <person name="Ohm R.A."/>
            <person name="Martin F."/>
            <person name="Silar P."/>
            <person name="Natvig D.O."/>
            <person name="Lalanne C."/>
            <person name="Gautier V."/>
            <person name="Ament-Velasquez S.L."/>
            <person name="Kruys A."/>
            <person name="Hutchinson M.I."/>
            <person name="Powell A.J."/>
            <person name="Barry K."/>
            <person name="Miller A.N."/>
            <person name="Grigoriev I.V."/>
            <person name="Debuchy R."/>
            <person name="Gladieux P."/>
            <person name="Hiltunen Thoren M."/>
            <person name="Johannesson H."/>
        </authorList>
    </citation>
    <scope>NUCLEOTIDE SEQUENCE [LARGE SCALE GENOMIC DNA]</scope>
    <source>
        <strain evidence="4">CBS 284.82</strain>
    </source>
</reference>
<name>A0AAN6PN97_9PEZI</name>
<feature type="compositionally biased region" description="Pro residues" evidence="1">
    <location>
        <begin position="231"/>
        <end position="241"/>
    </location>
</feature>
<evidence type="ECO:0000256" key="1">
    <source>
        <dbReference type="SAM" id="MobiDB-lite"/>
    </source>
</evidence>
<evidence type="ECO:0000313" key="3">
    <source>
        <dbReference type="EMBL" id="KAK4043902.1"/>
    </source>
</evidence>
<feature type="region of interest" description="Disordered" evidence="1">
    <location>
        <begin position="231"/>
        <end position="257"/>
    </location>
</feature>
<evidence type="ECO:0000313" key="4">
    <source>
        <dbReference type="Proteomes" id="UP001303115"/>
    </source>
</evidence>
<dbReference type="AlphaFoldDB" id="A0AAN6PN97"/>
<comment type="caution">
    <text evidence="3">The sequence shown here is derived from an EMBL/GenBank/DDBJ whole genome shotgun (WGS) entry which is preliminary data.</text>
</comment>
<feature type="transmembrane region" description="Helical" evidence="2">
    <location>
        <begin position="152"/>
        <end position="173"/>
    </location>
</feature>
<accession>A0AAN6PN97</accession>
<organism evidence="3 4">
    <name type="scientific">Parachaetomium inaequale</name>
    <dbReference type="NCBI Taxonomy" id="2588326"/>
    <lineage>
        <taxon>Eukaryota</taxon>
        <taxon>Fungi</taxon>
        <taxon>Dikarya</taxon>
        <taxon>Ascomycota</taxon>
        <taxon>Pezizomycotina</taxon>
        <taxon>Sordariomycetes</taxon>
        <taxon>Sordariomycetidae</taxon>
        <taxon>Sordariales</taxon>
        <taxon>Chaetomiaceae</taxon>
        <taxon>Parachaetomium</taxon>
    </lineage>
</organism>
<keyword evidence="2" id="KW-1133">Transmembrane helix</keyword>
<gene>
    <name evidence="3" type="ORF">C8A01DRAFT_12614</name>
</gene>
<dbReference type="EMBL" id="MU854323">
    <property type="protein sequence ID" value="KAK4043902.1"/>
    <property type="molecule type" value="Genomic_DNA"/>
</dbReference>
<keyword evidence="2" id="KW-0472">Membrane</keyword>
<feature type="transmembrane region" description="Helical" evidence="2">
    <location>
        <begin position="21"/>
        <end position="41"/>
    </location>
</feature>
<evidence type="ECO:0000256" key="2">
    <source>
        <dbReference type="SAM" id="Phobius"/>
    </source>
</evidence>
<feature type="transmembrane region" description="Helical" evidence="2">
    <location>
        <begin position="86"/>
        <end position="111"/>
    </location>
</feature>
<protein>
    <recommendedName>
        <fullName evidence="5">MARVEL domain-containing protein</fullName>
    </recommendedName>
</protein>
<feature type="transmembrane region" description="Helical" evidence="2">
    <location>
        <begin position="47"/>
        <end position="74"/>
    </location>
</feature>
<keyword evidence="4" id="KW-1185">Reference proteome</keyword>